<protein>
    <recommendedName>
        <fullName evidence="9">Major facilitator superfamily associated domain-containing protein</fullName>
    </recommendedName>
</protein>
<feature type="transmembrane region" description="Helical" evidence="8">
    <location>
        <begin position="12"/>
        <end position="33"/>
    </location>
</feature>
<evidence type="ECO:0000313" key="11">
    <source>
        <dbReference type="Proteomes" id="UP000234950"/>
    </source>
</evidence>
<keyword evidence="11" id="KW-1185">Reference proteome</keyword>
<dbReference type="PIRSF" id="PIRSF004925">
    <property type="entry name" value="HcaT"/>
    <property type="match status" value="1"/>
</dbReference>
<dbReference type="OrthoDB" id="1650886at2"/>
<evidence type="ECO:0000256" key="8">
    <source>
        <dbReference type="SAM" id="Phobius"/>
    </source>
</evidence>
<feature type="domain" description="Major facilitator superfamily associated" evidence="9">
    <location>
        <begin position="10"/>
        <end position="359"/>
    </location>
</feature>
<reference evidence="10 11" key="1">
    <citation type="submission" date="2017-11" db="EMBL/GenBank/DDBJ databases">
        <title>Comparitive Functional Genomics of Dry Heat Resistant strains isolated from the Viking Spacecraft.</title>
        <authorList>
            <person name="Seuylemezian A."/>
            <person name="Cooper K."/>
            <person name="Vaishampayan P."/>
        </authorList>
    </citation>
    <scope>NUCLEOTIDE SEQUENCE [LARGE SCALE GENOMIC DNA]</scope>
    <source>
        <strain evidence="10 11">V32-6</strain>
    </source>
</reference>
<evidence type="ECO:0000256" key="5">
    <source>
        <dbReference type="ARBA" id="ARBA00022692"/>
    </source>
</evidence>
<feature type="transmembrane region" description="Helical" evidence="8">
    <location>
        <begin position="74"/>
        <end position="91"/>
    </location>
</feature>
<dbReference type="GO" id="GO:0015528">
    <property type="term" value="F:lactose:proton symporter activity"/>
    <property type="evidence" value="ECO:0007669"/>
    <property type="project" value="TreeGrafter"/>
</dbReference>
<accession>A0A2N5HIM0</accession>
<feature type="transmembrane region" description="Helical" evidence="8">
    <location>
        <begin position="45"/>
        <end position="62"/>
    </location>
</feature>
<sequence>MKEIKKQIFSLKLLFFVFGGTNVLIGPFLPLYFIHQGFSPLDVGFILGIASLFGVIGQPIWAFLSDRFKTIKKILLILFLSCLIISTGMFISKTLPVVLIFSILFYLVWSPSGVLIDSMAVWKVNTLKTKYGHIRLWSSIGFAGIALLAGPLLEFTGINKLNLIYWSFLIIIMVTILPIQEQWESTEAVELQDIVMLFKNKEFTWFLVLLFILSIPNGLNSMFSIHMKELGAGEQLIGFATTILAASEVPVFYFLGKHIEKYKEIPLLSIVCILYTLRWTSTALITSPVILTFLQVSQSVTFAPLWLIALQAVVRMVPDHLRSTGQTVLAITSFGIVSIFGNMAGGWLFQTYGGRFMYLTMGCITAFAALLFFITFLWQKNYKTSTKPNRYFS</sequence>
<feature type="transmembrane region" description="Helical" evidence="8">
    <location>
        <begin position="134"/>
        <end position="152"/>
    </location>
</feature>
<keyword evidence="5 8" id="KW-0812">Transmembrane</keyword>
<dbReference type="GO" id="GO:0005886">
    <property type="term" value="C:plasma membrane"/>
    <property type="evidence" value="ECO:0007669"/>
    <property type="project" value="UniProtKB-SubCell"/>
</dbReference>
<feature type="transmembrane region" description="Helical" evidence="8">
    <location>
        <begin position="235"/>
        <end position="255"/>
    </location>
</feature>
<keyword evidence="7 8" id="KW-0472">Membrane</keyword>
<dbReference type="EMBL" id="PGVE01000041">
    <property type="protein sequence ID" value="PLS05360.1"/>
    <property type="molecule type" value="Genomic_DNA"/>
</dbReference>
<evidence type="ECO:0000259" key="9">
    <source>
        <dbReference type="Pfam" id="PF12832"/>
    </source>
</evidence>
<keyword evidence="3" id="KW-1003">Cell membrane</keyword>
<evidence type="ECO:0000313" key="10">
    <source>
        <dbReference type="EMBL" id="PLS05360.1"/>
    </source>
</evidence>
<comment type="caution">
    <text evidence="10">The sequence shown here is derived from an EMBL/GenBank/DDBJ whole genome shotgun (WGS) entry which is preliminary data.</text>
</comment>
<dbReference type="Gene3D" id="1.20.1250.20">
    <property type="entry name" value="MFS general substrate transporter like domains"/>
    <property type="match status" value="2"/>
</dbReference>
<dbReference type="InterPro" id="IPR026032">
    <property type="entry name" value="HcaT-like"/>
</dbReference>
<evidence type="ECO:0000256" key="3">
    <source>
        <dbReference type="ARBA" id="ARBA00022475"/>
    </source>
</evidence>
<keyword evidence="6 8" id="KW-1133">Transmembrane helix</keyword>
<keyword evidence="2" id="KW-0813">Transport</keyword>
<dbReference type="PANTHER" id="PTHR23522">
    <property type="entry name" value="BLL5896 PROTEIN"/>
    <property type="match status" value="1"/>
</dbReference>
<feature type="transmembrane region" description="Helical" evidence="8">
    <location>
        <begin position="356"/>
        <end position="378"/>
    </location>
</feature>
<organism evidence="10 11">
    <name type="scientific">Neobacillus cucumis</name>
    <dbReference type="NCBI Taxonomy" id="1740721"/>
    <lineage>
        <taxon>Bacteria</taxon>
        <taxon>Bacillati</taxon>
        <taxon>Bacillota</taxon>
        <taxon>Bacilli</taxon>
        <taxon>Bacillales</taxon>
        <taxon>Bacillaceae</taxon>
        <taxon>Neobacillus</taxon>
    </lineage>
</organism>
<evidence type="ECO:0000256" key="1">
    <source>
        <dbReference type="ARBA" id="ARBA00004429"/>
    </source>
</evidence>
<gene>
    <name evidence="10" type="ORF">CVD27_10190</name>
</gene>
<feature type="transmembrane region" description="Helical" evidence="8">
    <location>
        <begin position="97"/>
        <end position="122"/>
    </location>
</feature>
<feature type="transmembrane region" description="Helical" evidence="8">
    <location>
        <begin position="300"/>
        <end position="317"/>
    </location>
</feature>
<feature type="transmembrane region" description="Helical" evidence="8">
    <location>
        <begin position="164"/>
        <end position="183"/>
    </location>
</feature>
<evidence type="ECO:0000256" key="7">
    <source>
        <dbReference type="ARBA" id="ARBA00023136"/>
    </source>
</evidence>
<feature type="transmembrane region" description="Helical" evidence="8">
    <location>
        <begin position="329"/>
        <end position="350"/>
    </location>
</feature>
<dbReference type="InterPro" id="IPR024989">
    <property type="entry name" value="MFS_assoc_dom"/>
</dbReference>
<evidence type="ECO:0000256" key="4">
    <source>
        <dbReference type="ARBA" id="ARBA00022519"/>
    </source>
</evidence>
<dbReference type="Proteomes" id="UP000234950">
    <property type="component" value="Unassembled WGS sequence"/>
</dbReference>
<comment type="subcellular location">
    <subcellularLocation>
        <location evidence="1">Cell inner membrane</location>
        <topology evidence="1">Multi-pass membrane protein</topology>
    </subcellularLocation>
</comment>
<evidence type="ECO:0000256" key="2">
    <source>
        <dbReference type="ARBA" id="ARBA00022448"/>
    </source>
</evidence>
<feature type="transmembrane region" description="Helical" evidence="8">
    <location>
        <begin position="267"/>
        <end position="294"/>
    </location>
</feature>
<dbReference type="Pfam" id="PF12832">
    <property type="entry name" value="MFS_1_like"/>
    <property type="match status" value="1"/>
</dbReference>
<dbReference type="InterPro" id="IPR036259">
    <property type="entry name" value="MFS_trans_sf"/>
</dbReference>
<evidence type="ECO:0000256" key="6">
    <source>
        <dbReference type="ARBA" id="ARBA00022989"/>
    </source>
</evidence>
<dbReference type="AlphaFoldDB" id="A0A2N5HIM0"/>
<proteinExistence type="predicted"/>
<keyword evidence="4" id="KW-0997">Cell inner membrane</keyword>
<feature type="transmembrane region" description="Helical" evidence="8">
    <location>
        <begin position="203"/>
        <end position="223"/>
    </location>
</feature>
<dbReference type="PANTHER" id="PTHR23522:SF10">
    <property type="entry name" value="3-PHENYLPROPIONIC ACID TRANSPORTER-RELATED"/>
    <property type="match status" value="1"/>
</dbReference>
<dbReference type="RefSeq" id="WP_101647800.1">
    <property type="nucleotide sequence ID" value="NZ_PGVE01000041.1"/>
</dbReference>
<dbReference type="SUPFAM" id="SSF103473">
    <property type="entry name" value="MFS general substrate transporter"/>
    <property type="match status" value="1"/>
</dbReference>
<dbReference type="GO" id="GO:0030395">
    <property type="term" value="F:lactose binding"/>
    <property type="evidence" value="ECO:0007669"/>
    <property type="project" value="TreeGrafter"/>
</dbReference>
<name>A0A2N5HIM0_9BACI</name>